<comment type="caution">
    <text evidence="1">The sequence shown here is derived from an EMBL/GenBank/DDBJ whole genome shotgun (WGS) entry which is preliminary data.</text>
</comment>
<dbReference type="EMBL" id="MU277197">
    <property type="protein sequence ID" value="KAI0065026.1"/>
    <property type="molecule type" value="Genomic_DNA"/>
</dbReference>
<gene>
    <name evidence="1" type="ORF">BV25DRAFT_1836809</name>
</gene>
<keyword evidence="2" id="KW-1185">Reference proteome</keyword>
<dbReference type="Proteomes" id="UP000814140">
    <property type="component" value="Unassembled WGS sequence"/>
</dbReference>
<reference evidence="1" key="1">
    <citation type="submission" date="2021-03" db="EMBL/GenBank/DDBJ databases">
        <authorList>
            <consortium name="DOE Joint Genome Institute"/>
            <person name="Ahrendt S."/>
            <person name="Looney B.P."/>
            <person name="Miyauchi S."/>
            <person name="Morin E."/>
            <person name="Drula E."/>
            <person name="Courty P.E."/>
            <person name="Chicoki N."/>
            <person name="Fauchery L."/>
            <person name="Kohler A."/>
            <person name="Kuo A."/>
            <person name="Labutti K."/>
            <person name="Pangilinan J."/>
            <person name="Lipzen A."/>
            <person name="Riley R."/>
            <person name="Andreopoulos W."/>
            <person name="He G."/>
            <person name="Johnson J."/>
            <person name="Barry K.W."/>
            <person name="Grigoriev I.V."/>
            <person name="Nagy L."/>
            <person name="Hibbett D."/>
            <person name="Henrissat B."/>
            <person name="Matheny P.B."/>
            <person name="Labbe J."/>
            <person name="Martin F."/>
        </authorList>
    </citation>
    <scope>NUCLEOTIDE SEQUENCE</scope>
    <source>
        <strain evidence="1">HHB10654</strain>
    </source>
</reference>
<accession>A0ACB8TA23</accession>
<name>A0ACB8TA23_9AGAM</name>
<proteinExistence type="predicted"/>
<organism evidence="1 2">
    <name type="scientific">Artomyces pyxidatus</name>
    <dbReference type="NCBI Taxonomy" id="48021"/>
    <lineage>
        <taxon>Eukaryota</taxon>
        <taxon>Fungi</taxon>
        <taxon>Dikarya</taxon>
        <taxon>Basidiomycota</taxon>
        <taxon>Agaricomycotina</taxon>
        <taxon>Agaricomycetes</taxon>
        <taxon>Russulales</taxon>
        <taxon>Auriscalpiaceae</taxon>
        <taxon>Artomyces</taxon>
    </lineage>
</organism>
<evidence type="ECO:0000313" key="1">
    <source>
        <dbReference type="EMBL" id="KAI0065026.1"/>
    </source>
</evidence>
<reference evidence="1" key="2">
    <citation type="journal article" date="2022" name="New Phytol.">
        <title>Evolutionary transition to the ectomycorrhizal habit in the genomes of a hyperdiverse lineage of mushroom-forming fungi.</title>
        <authorList>
            <person name="Looney B."/>
            <person name="Miyauchi S."/>
            <person name="Morin E."/>
            <person name="Drula E."/>
            <person name="Courty P.E."/>
            <person name="Kohler A."/>
            <person name="Kuo A."/>
            <person name="LaButti K."/>
            <person name="Pangilinan J."/>
            <person name="Lipzen A."/>
            <person name="Riley R."/>
            <person name="Andreopoulos W."/>
            <person name="He G."/>
            <person name="Johnson J."/>
            <person name="Nolan M."/>
            <person name="Tritt A."/>
            <person name="Barry K.W."/>
            <person name="Grigoriev I.V."/>
            <person name="Nagy L.G."/>
            <person name="Hibbett D."/>
            <person name="Henrissat B."/>
            <person name="Matheny P.B."/>
            <person name="Labbe J."/>
            <person name="Martin F.M."/>
        </authorList>
    </citation>
    <scope>NUCLEOTIDE SEQUENCE</scope>
    <source>
        <strain evidence="1">HHB10654</strain>
    </source>
</reference>
<sequence length="375" mass="39068">MSAIATNAVRATHTIAWMEVGGVGGAEEAGDGNAANGSLPPHGYYPSTIPPVAPLAPLSSGVEVAPPPVQSTPPAYVAPPGMPQPPHGYYPSTLPPVPPLPPYLGLLLPACHCPSFMQLNDLVSNAGSASDEDSTGESDASGDDDTDGQDEDHEDAEEVNNGDNGNGPQGVDAEGTLCKGSTIAAAPSRSRTPPPPPRDPSTPCNKSSMQRANKVILHVAVPPSTGDITVEVNLHRAPDPPTFPYTFTTTTSCDQPSPASPPQPAPSCSSPTRLVFLGDLGPFELLSDHADGLVPQPAPSCSSPTRLVFLGDLGPFELLSDHADVKIYVGGRDTMRFARVKAYGERCSRWFVRLRHDLAAIIAGDSDGNVWPRTG</sequence>
<evidence type="ECO:0000313" key="2">
    <source>
        <dbReference type="Proteomes" id="UP000814140"/>
    </source>
</evidence>
<protein>
    <submittedName>
        <fullName evidence="1">Uncharacterized protein</fullName>
    </submittedName>
</protein>